<dbReference type="InterPro" id="IPR036728">
    <property type="entry name" value="PBP_GOBP_sf"/>
</dbReference>
<dbReference type="Gene3D" id="1.10.238.20">
    <property type="entry name" value="Pheromone/general odorant binding protein domain"/>
    <property type="match status" value="1"/>
</dbReference>
<dbReference type="GO" id="GO:0005576">
    <property type="term" value="C:extracellular region"/>
    <property type="evidence" value="ECO:0007669"/>
    <property type="project" value="UniProtKB-SubCell"/>
</dbReference>
<dbReference type="PANTHER" id="PTHR21066:SF17">
    <property type="entry name" value="AGAP011368-PA"/>
    <property type="match status" value="1"/>
</dbReference>
<dbReference type="EMBL" id="KX890112">
    <property type="protein sequence ID" value="ARH65470.1"/>
    <property type="molecule type" value="mRNA"/>
</dbReference>
<dbReference type="OrthoDB" id="6622484at2759"/>
<evidence type="ECO:0000256" key="3">
    <source>
        <dbReference type="ARBA" id="ARBA00022525"/>
    </source>
</evidence>
<accession>A0A1W5XGL3</accession>
<dbReference type="InterPro" id="IPR006170">
    <property type="entry name" value="PBP/GOBP"/>
</dbReference>
<proteinExistence type="evidence at transcript level"/>
<reference evidence="6" key="1">
    <citation type="submission" date="2016-09" db="EMBL/GenBank/DDBJ databases">
        <title>Identification of putative odorant binding protein genes from the Anoplophora nobilis via an antennal transcriptome analysis.</title>
        <authorList>
            <person name="Li G.-W."/>
            <person name="Chen X.-L."/>
            <person name="Shang T.-C."/>
        </authorList>
    </citation>
    <scope>NUCLEOTIDE SEQUENCE</scope>
</reference>
<dbReference type="GeneID" id="108904503"/>
<evidence type="ECO:0000256" key="1">
    <source>
        <dbReference type="ARBA" id="ARBA00004613"/>
    </source>
</evidence>
<evidence type="ECO:0000256" key="2">
    <source>
        <dbReference type="ARBA" id="ARBA00008098"/>
    </source>
</evidence>
<keyword evidence="3" id="KW-0964">Secreted</keyword>
<comment type="subcellular location">
    <subcellularLocation>
        <location evidence="1">Secreted</location>
    </subcellularLocation>
</comment>
<protein>
    <submittedName>
        <fullName evidence="6">Odorant binding protein 15</fullName>
    </submittedName>
</protein>
<evidence type="ECO:0000256" key="5">
    <source>
        <dbReference type="SAM" id="SignalP"/>
    </source>
</evidence>
<organism evidence="6">
    <name type="scientific">Anoplophora glabripennis</name>
    <name type="common">Asian longhorn beetle</name>
    <name type="synonym">Anoplophora nobilis</name>
    <dbReference type="NCBI Taxonomy" id="217634"/>
    <lineage>
        <taxon>Eukaryota</taxon>
        <taxon>Metazoa</taxon>
        <taxon>Ecdysozoa</taxon>
        <taxon>Arthropoda</taxon>
        <taxon>Hexapoda</taxon>
        <taxon>Insecta</taxon>
        <taxon>Pterygota</taxon>
        <taxon>Neoptera</taxon>
        <taxon>Endopterygota</taxon>
        <taxon>Coleoptera</taxon>
        <taxon>Polyphaga</taxon>
        <taxon>Cucujiformia</taxon>
        <taxon>Chrysomeloidea</taxon>
        <taxon>Cerambycidae</taxon>
        <taxon>Lamiinae</taxon>
        <taxon>Lamiini</taxon>
        <taxon>Anoplophora</taxon>
    </lineage>
</organism>
<feature type="signal peptide" evidence="5">
    <location>
        <begin position="1"/>
        <end position="17"/>
    </location>
</feature>
<evidence type="ECO:0000256" key="4">
    <source>
        <dbReference type="SAM" id="MobiDB-lite"/>
    </source>
</evidence>
<dbReference type="Pfam" id="PF01395">
    <property type="entry name" value="PBP_GOBP"/>
    <property type="match status" value="1"/>
</dbReference>
<dbReference type="KEGG" id="agb:108904503"/>
<name>A0A1W5XGL3_ANOGL</name>
<dbReference type="SUPFAM" id="SSF47565">
    <property type="entry name" value="Insect pheromone/odorant-binding proteins"/>
    <property type="match status" value="1"/>
</dbReference>
<feature type="chain" id="PRO_5010865996" evidence="5">
    <location>
        <begin position="18"/>
        <end position="245"/>
    </location>
</feature>
<comment type="similarity">
    <text evidence="2">Belongs to the PBP/GOBP family.</text>
</comment>
<dbReference type="InterPro" id="IPR052295">
    <property type="entry name" value="Odorant-binding_protein"/>
</dbReference>
<sequence length="245" mass="27869">MNNLVAFCALLVAAVSAYNFEDPDFNILLSDDLEELSSGVASFSHPRSRRDDEAVNDKDKCHHRKRWGELCCAEDVMAKMRDVEKDLKRECFKEVVGKDKHEKFDPFNCETMDQRKKQIVCVIQCVGQKKDLLDTEGNPKEEEFRSFLKESFSSESWLAALQDKVISTCLDEGKNATANRDASDSTSCNPAGIKIAHCLHREIQLNCPADQIKDEKSCARLQERLKRRDFFHPPPPPGAFDEPDN</sequence>
<feature type="region of interest" description="Disordered" evidence="4">
    <location>
        <begin position="226"/>
        <end position="245"/>
    </location>
</feature>
<dbReference type="AlphaFoldDB" id="A0A1W5XGL3"/>
<dbReference type="SMR" id="A0A1W5XGL3"/>
<evidence type="ECO:0000313" key="6">
    <source>
        <dbReference type="EMBL" id="ARH65470.1"/>
    </source>
</evidence>
<keyword evidence="5" id="KW-0732">Signal</keyword>
<dbReference type="PANTHER" id="PTHR21066">
    <property type="entry name" value="ODORANT-BINDING PROTEIN 59A-RELATED"/>
    <property type="match status" value="1"/>
</dbReference>
<dbReference type="GO" id="GO:0005549">
    <property type="term" value="F:odorant binding"/>
    <property type="evidence" value="ECO:0007669"/>
    <property type="project" value="InterPro"/>
</dbReference>
<dbReference type="RefSeq" id="XP_018562608.1">
    <property type="nucleotide sequence ID" value="XM_018707092.1"/>
</dbReference>